<proteinExistence type="predicted"/>
<gene>
    <name evidence="1" type="ORF">ACFOUO_14815</name>
</gene>
<name>A0ABV8JMS7_9BACL</name>
<protein>
    <submittedName>
        <fullName evidence="1">DUF2487 family protein</fullName>
    </submittedName>
</protein>
<organism evidence="1 2">
    <name type="scientific">Salinithrix halophila</name>
    <dbReference type="NCBI Taxonomy" id="1485204"/>
    <lineage>
        <taxon>Bacteria</taxon>
        <taxon>Bacillati</taxon>
        <taxon>Bacillota</taxon>
        <taxon>Bacilli</taxon>
        <taxon>Bacillales</taxon>
        <taxon>Thermoactinomycetaceae</taxon>
        <taxon>Salinithrix</taxon>
    </lineage>
</organism>
<sequence length="144" mass="16625">MRLTNLDMEEWKQSAPYVDSLLVPVYGIRLPGKQPELFGPRLTERVAKAVEQELTGRLLLMPAIPYQGLDDKVFFSYIDSVVRELAPYGFHHLFFLGEGKLFPRGLEEAGYRWINLEPEKRGLEEETESVIQLIVRVWETESGE</sequence>
<evidence type="ECO:0000313" key="2">
    <source>
        <dbReference type="Proteomes" id="UP001595843"/>
    </source>
</evidence>
<dbReference type="EMBL" id="JBHSAP010000018">
    <property type="protein sequence ID" value="MFC4078072.1"/>
    <property type="molecule type" value="Genomic_DNA"/>
</dbReference>
<dbReference type="InterPro" id="IPR019615">
    <property type="entry name" value="DUF2487"/>
</dbReference>
<evidence type="ECO:0000313" key="1">
    <source>
        <dbReference type="EMBL" id="MFC4078072.1"/>
    </source>
</evidence>
<dbReference type="RefSeq" id="WP_380705900.1">
    <property type="nucleotide sequence ID" value="NZ_JBHSAP010000018.1"/>
</dbReference>
<comment type="caution">
    <text evidence="1">The sequence shown here is derived from an EMBL/GenBank/DDBJ whole genome shotgun (WGS) entry which is preliminary data.</text>
</comment>
<accession>A0ABV8JMS7</accession>
<keyword evidence="2" id="KW-1185">Reference proteome</keyword>
<dbReference type="Pfam" id="PF10673">
    <property type="entry name" value="DUF2487"/>
    <property type="match status" value="1"/>
</dbReference>
<dbReference type="Proteomes" id="UP001595843">
    <property type="component" value="Unassembled WGS sequence"/>
</dbReference>
<reference evidence="2" key="1">
    <citation type="journal article" date="2019" name="Int. J. Syst. Evol. Microbiol.">
        <title>The Global Catalogue of Microorganisms (GCM) 10K type strain sequencing project: providing services to taxonomists for standard genome sequencing and annotation.</title>
        <authorList>
            <consortium name="The Broad Institute Genomics Platform"/>
            <consortium name="The Broad Institute Genome Sequencing Center for Infectious Disease"/>
            <person name="Wu L."/>
            <person name="Ma J."/>
        </authorList>
    </citation>
    <scope>NUCLEOTIDE SEQUENCE [LARGE SCALE GENOMIC DNA]</scope>
    <source>
        <strain evidence="2">IBRC-M 10813</strain>
    </source>
</reference>